<dbReference type="Pfam" id="PF13649">
    <property type="entry name" value="Methyltransf_25"/>
    <property type="match status" value="1"/>
</dbReference>
<name>A0A8B7XIN2_ACAPL</name>
<protein>
    <submittedName>
        <fullName evidence="3">Uncharacterized protein LOC110973358</fullName>
    </submittedName>
</protein>
<dbReference type="RefSeq" id="XP_022079795.1">
    <property type="nucleotide sequence ID" value="XM_022224103.1"/>
</dbReference>
<organism evidence="2 3">
    <name type="scientific">Acanthaster planci</name>
    <name type="common">Crown-of-thorns starfish</name>
    <dbReference type="NCBI Taxonomy" id="133434"/>
    <lineage>
        <taxon>Eukaryota</taxon>
        <taxon>Metazoa</taxon>
        <taxon>Echinodermata</taxon>
        <taxon>Eleutherozoa</taxon>
        <taxon>Asterozoa</taxon>
        <taxon>Asteroidea</taxon>
        <taxon>Valvatacea</taxon>
        <taxon>Valvatida</taxon>
        <taxon>Acanthasteridae</taxon>
        <taxon>Acanthaster</taxon>
    </lineage>
</organism>
<dbReference type="InterPro" id="IPR029063">
    <property type="entry name" value="SAM-dependent_MTases_sf"/>
</dbReference>
<dbReference type="GeneID" id="110973358"/>
<dbReference type="OrthoDB" id="66144at2759"/>
<reference evidence="3" key="1">
    <citation type="submission" date="2025-08" db="UniProtKB">
        <authorList>
            <consortium name="RefSeq"/>
        </authorList>
    </citation>
    <scope>IDENTIFICATION</scope>
</reference>
<keyword evidence="2" id="KW-1185">Reference proteome</keyword>
<accession>A0A8B7XIN2</accession>
<dbReference type="SUPFAM" id="SSF53335">
    <property type="entry name" value="S-adenosyl-L-methionine-dependent methyltransferases"/>
    <property type="match status" value="1"/>
</dbReference>
<evidence type="ECO:0000313" key="3">
    <source>
        <dbReference type="RefSeq" id="XP_022079795.1"/>
    </source>
</evidence>
<dbReference type="AlphaFoldDB" id="A0A8B7XIN2"/>
<dbReference type="OMA" id="FNRLWFH"/>
<dbReference type="KEGG" id="aplc:110973358"/>
<proteinExistence type="predicted"/>
<dbReference type="Gene3D" id="3.40.50.150">
    <property type="entry name" value="Vaccinia Virus protein VP39"/>
    <property type="match status" value="1"/>
</dbReference>
<sequence length="200" mass="22565">MIATAQNSNSASNVRYVVWDARTVGDNPEWRDRFDKVVSFFVIHWIPSADQPKALEGILACLKKGGEGLILISTDVGSRHAVRGTVLHLKNHPKWGVYVKQYVLPAGWWSRSIKDTDELMKTYGCTSVNCEIATDHISLSELQFKLTAKTLLSFVSLIPAEEQEAFLDDLYRQALLDLEDKDQPGHIHCVAEFVVMHVRK</sequence>
<feature type="domain" description="Methyltransferase" evidence="1">
    <location>
        <begin position="1"/>
        <end position="66"/>
    </location>
</feature>
<dbReference type="CDD" id="cd02440">
    <property type="entry name" value="AdoMet_MTases"/>
    <property type="match status" value="1"/>
</dbReference>
<dbReference type="InterPro" id="IPR041698">
    <property type="entry name" value="Methyltransf_25"/>
</dbReference>
<dbReference type="Proteomes" id="UP000694845">
    <property type="component" value="Unplaced"/>
</dbReference>
<evidence type="ECO:0000259" key="1">
    <source>
        <dbReference type="Pfam" id="PF13649"/>
    </source>
</evidence>
<evidence type="ECO:0000313" key="2">
    <source>
        <dbReference type="Proteomes" id="UP000694845"/>
    </source>
</evidence>
<gene>
    <name evidence="3" type="primary">LOC110973358</name>
</gene>